<sequence length="146" mass="16353">MVVRRSTRRWDLARLPSRPDITFNMAINYVHEVQTVYADHPLVYRRFLDIISDARGRGRGVKAIVATVEGIADLFGHHGHPDLIRGFDKFLPAGMRLYLPEPVEGDERLVLVIAMSQAADEIFEVVVPQPGAPLPSTNQAILPPVY</sequence>
<gene>
    <name evidence="4" type="ORF">M407DRAFT_124236</name>
</gene>
<dbReference type="SUPFAM" id="SSF47762">
    <property type="entry name" value="PAH2 domain"/>
    <property type="match status" value="1"/>
</dbReference>
<dbReference type="InterPro" id="IPR003822">
    <property type="entry name" value="PAH"/>
</dbReference>
<evidence type="ECO:0000313" key="4">
    <source>
        <dbReference type="EMBL" id="KIO31734.1"/>
    </source>
</evidence>
<organism evidence="4 5">
    <name type="scientific">Tulasnella calospora MUT 4182</name>
    <dbReference type="NCBI Taxonomy" id="1051891"/>
    <lineage>
        <taxon>Eukaryota</taxon>
        <taxon>Fungi</taxon>
        <taxon>Dikarya</taxon>
        <taxon>Basidiomycota</taxon>
        <taxon>Agaricomycotina</taxon>
        <taxon>Agaricomycetes</taxon>
        <taxon>Cantharellales</taxon>
        <taxon>Tulasnellaceae</taxon>
        <taxon>Tulasnella</taxon>
    </lineage>
</organism>
<dbReference type="InterPro" id="IPR036600">
    <property type="entry name" value="PAH_sf"/>
</dbReference>
<reference evidence="5" key="2">
    <citation type="submission" date="2015-01" db="EMBL/GenBank/DDBJ databases">
        <title>Evolutionary Origins and Diversification of the Mycorrhizal Mutualists.</title>
        <authorList>
            <consortium name="DOE Joint Genome Institute"/>
            <consortium name="Mycorrhizal Genomics Consortium"/>
            <person name="Kohler A."/>
            <person name="Kuo A."/>
            <person name="Nagy L.G."/>
            <person name="Floudas D."/>
            <person name="Copeland A."/>
            <person name="Barry K.W."/>
            <person name="Cichocki N."/>
            <person name="Veneault-Fourrey C."/>
            <person name="LaButti K."/>
            <person name="Lindquist E.A."/>
            <person name="Lipzen A."/>
            <person name="Lundell T."/>
            <person name="Morin E."/>
            <person name="Murat C."/>
            <person name="Riley R."/>
            <person name="Ohm R."/>
            <person name="Sun H."/>
            <person name="Tunlid A."/>
            <person name="Henrissat B."/>
            <person name="Grigoriev I.V."/>
            <person name="Hibbett D.S."/>
            <person name="Martin F."/>
        </authorList>
    </citation>
    <scope>NUCLEOTIDE SEQUENCE [LARGE SCALE GENOMIC DNA]</scope>
    <source>
        <strain evidence="5">MUT 4182</strain>
    </source>
</reference>
<evidence type="ECO:0000256" key="2">
    <source>
        <dbReference type="ARBA" id="ARBA00023242"/>
    </source>
</evidence>
<evidence type="ECO:0000256" key="1">
    <source>
        <dbReference type="ARBA" id="ARBA00004123"/>
    </source>
</evidence>
<dbReference type="OrthoDB" id="10265969at2759"/>
<dbReference type="Proteomes" id="UP000054248">
    <property type="component" value="Unassembled WGS sequence"/>
</dbReference>
<proteinExistence type="predicted"/>
<keyword evidence="5" id="KW-1185">Reference proteome</keyword>
<accession>A0A0C3QTV5</accession>
<dbReference type="AlphaFoldDB" id="A0A0C3QTV5"/>
<protein>
    <submittedName>
        <fullName evidence="4">Uncharacterized protein</fullName>
    </submittedName>
</protein>
<dbReference type="HOGENOM" id="CLU_1778822_0_0_1"/>
<dbReference type="PROSITE" id="PS51477">
    <property type="entry name" value="PAH"/>
    <property type="match status" value="1"/>
</dbReference>
<comment type="subcellular location">
    <subcellularLocation>
        <location evidence="1 3">Nucleus</location>
    </subcellularLocation>
</comment>
<dbReference type="GO" id="GO:0005634">
    <property type="term" value="C:nucleus"/>
    <property type="evidence" value="ECO:0007669"/>
    <property type="project" value="UniProtKB-SubCell"/>
</dbReference>
<reference evidence="4 5" key="1">
    <citation type="submission" date="2014-04" db="EMBL/GenBank/DDBJ databases">
        <authorList>
            <consortium name="DOE Joint Genome Institute"/>
            <person name="Kuo A."/>
            <person name="Girlanda M."/>
            <person name="Perotto S."/>
            <person name="Kohler A."/>
            <person name="Nagy L.G."/>
            <person name="Floudas D."/>
            <person name="Copeland A."/>
            <person name="Barry K.W."/>
            <person name="Cichocki N."/>
            <person name="Veneault-Fourrey C."/>
            <person name="LaButti K."/>
            <person name="Lindquist E.A."/>
            <person name="Lipzen A."/>
            <person name="Lundell T."/>
            <person name="Morin E."/>
            <person name="Murat C."/>
            <person name="Sun H."/>
            <person name="Tunlid A."/>
            <person name="Henrissat B."/>
            <person name="Grigoriev I.V."/>
            <person name="Hibbett D.S."/>
            <person name="Martin F."/>
            <person name="Nordberg H.P."/>
            <person name="Cantor M.N."/>
            <person name="Hua S.X."/>
        </authorList>
    </citation>
    <scope>NUCLEOTIDE SEQUENCE [LARGE SCALE GENOMIC DNA]</scope>
    <source>
        <strain evidence="4 5">MUT 4182</strain>
    </source>
</reference>
<keyword evidence="2 3" id="KW-0539">Nucleus</keyword>
<dbReference type="Pfam" id="PF02671">
    <property type="entry name" value="PAH"/>
    <property type="match status" value="1"/>
</dbReference>
<dbReference type="Gene3D" id="1.20.1160.11">
    <property type="entry name" value="Paired amphipathic helix"/>
    <property type="match status" value="1"/>
</dbReference>
<name>A0A0C3QTV5_9AGAM</name>
<evidence type="ECO:0000313" key="5">
    <source>
        <dbReference type="Proteomes" id="UP000054248"/>
    </source>
</evidence>
<dbReference type="STRING" id="1051891.A0A0C3QTV5"/>
<dbReference type="GO" id="GO:0006355">
    <property type="term" value="P:regulation of DNA-templated transcription"/>
    <property type="evidence" value="ECO:0007669"/>
    <property type="project" value="InterPro"/>
</dbReference>
<dbReference type="EMBL" id="KN822960">
    <property type="protein sequence ID" value="KIO31734.1"/>
    <property type="molecule type" value="Genomic_DNA"/>
</dbReference>
<evidence type="ECO:0000256" key="3">
    <source>
        <dbReference type="PROSITE-ProRule" id="PRU00810"/>
    </source>
</evidence>